<comment type="caution">
    <text evidence="2">The sequence shown here is derived from an EMBL/GenBank/DDBJ whole genome shotgun (WGS) entry which is preliminary data.</text>
</comment>
<dbReference type="AlphaFoldDB" id="A0A1F6EKB4"/>
<evidence type="ECO:0000313" key="2">
    <source>
        <dbReference type="EMBL" id="OGG74067.1"/>
    </source>
</evidence>
<gene>
    <name evidence="2" type="ORF">A3A40_02735</name>
</gene>
<evidence type="ECO:0000256" key="1">
    <source>
        <dbReference type="SAM" id="MobiDB-lite"/>
    </source>
</evidence>
<evidence type="ECO:0000313" key="3">
    <source>
        <dbReference type="Proteomes" id="UP000178427"/>
    </source>
</evidence>
<reference evidence="2 3" key="1">
    <citation type="journal article" date="2016" name="Nat. Commun.">
        <title>Thousands of microbial genomes shed light on interconnected biogeochemical processes in an aquifer system.</title>
        <authorList>
            <person name="Anantharaman K."/>
            <person name="Brown C.T."/>
            <person name="Hug L.A."/>
            <person name="Sharon I."/>
            <person name="Castelle C.J."/>
            <person name="Probst A.J."/>
            <person name="Thomas B.C."/>
            <person name="Singh A."/>
            <person name="Wilkins M.J."/>
            <person name="Karaoz U."/>
            <person name="Brodie E.L."/>
            <person name="Williams K.H."/>
            <person name="Hubbard S.S."/>
            <person name="Banfield J.F."/>
        </authorList>
    </citation>
    <scope>NUCLEOTIDE SEQUENCE [LARGE SCALE GENOMIC DNA]</scope>
</reference>
<protein>
    <submittedName>
        <fullName evidence="2">Uncharacterized protein</fullName>
    </submittedName>
</protein>
<proteinExistence type="predicted"/>
<sequence>MYHLTRVVVLSGLFLGFILLVIGLFATPTYAEVVDCDETPKDPLCEGIAEATKKYGGCKYNPYPILERYKTGRAVYLTPDGTGDSLERGIDPALACRLAEMLQALPNGCNPRINSAYRSAAHQQSICGAGRSGCAAPGRSCHQYGLAVDLTTDCGGWLRRAAPQFQLHFPYSGIHVQCIEHRGASVGSCNKPCNGGVAINPDLSGVQPPGAPTSGISNQFRNMLTPQQAPMAQQAPVQQQPLQQPQQPPLSGQNTTPQNPGTCAPQFYCTNNDLYYRASTCVDQLYQKCPAGCSGVACNVSPSLSTNLLSLSFSTTSSKDGTLLLGDEGRATTSIYDRILDVAGYTPRPADPPNTTPLVLIIDGDDAVRLQQTGDPRLETLDESQYDAQIPGSQQTFTSGDLSQSLPQQYPPRQLSTFQKTLSTMRETLLSVLAYLRPFGRPIPAETGETYYME</sequence>
<dbReference type="CDD" id="cd14814">
    <property type="entry name" value="Peptidase_M15"/>
    <property type="match status" value="1"/>
</dbReference>
<feature type="compositionally biased region" description="Polar residues" evidence="1">
    <location>
        <begin position="391"/>
        <end position="408"/>
    </location>
</feature>
<dbReference type="EMBL" id="MFMA01000009">
    <property type="protein sequence ID" value="OGG74067.1"/>
    <property type="molecule type" value="Genomic_DNA"/>
</dbReference>
<dbReference type="Gene3D" id="3.30.1380.10">
    <property type="match status" value="1"/>
</dbReference>
<dbReference type="STRING" id="1798513.A3A40_02735"/>
<accession>A0A1F6EKB4</accession>
<feature type="region of interest" description="Disordered" evidence="1">
    <location>
        <begin position="391"/>
        <end position="410"/>
    </location>
</feature>
<dbReference type="InterPro" id="IPR009045">
    <property type="entry name" value="Zn_M74/Hedgehog-like"/>
</dbReference>
<dbReference type="SUPFAM" id="SSF55166">
    <property type="entry name" value="Hedgehog/DD-peptidase"/>
    <property type="match status" value="1"/>
</dbReference>
<dbReference type="Proteomes" id="UP000178427">
    <property type="component" value="Unassembled WGS sequence"/>
</dbReference>
<feature type="region of interest" description="Disordered" evidence="1">
    <location>
        <begin position="228"/>
        <end position="258"/>
    </location>
</feature>
<organism evidence="2 3">
    <name type="scientific">Candidatus Kaiserbacteria bacterium RIFCSPLOWO2_01_FULL_54_20</name>
    <dbReference type="NCBI Taxonomy" id="1798513"/>
    <lineage>
        <taxon>Bacteria</taxon>
        <taxon>Candidatus Kaiseribacteriota</taxon>
    </lineage>
</organism>
<name>A0A1F6EKB4_9BACT</name>
<feature type="compositionally biased region" description="Low complexity" evidence="1">
    <location>
        <begin position="228"/>
        <end position="245"/>
    </location>
</feature>